<sequence length="538" mass="61948">MLLVKLCVVALVCTSTGTCQGRTGNSSASPMPPADARRMSERQAAALRRQLMKDNYDYSRSEEQRKHPNFSTKPENTANIYYQKGSHFLHASEVAKSNSDKYSAEHDQIEQSGQHEQNEQYEPTDKQLNQYEQPGQYEHQQDIQPNKPGPAWSEQQTQFDGKDQEQYEAPVDHARPSYADADELPARDANEPRSQDQRDIDLARRHINPQEAQAMAPNPSYVPYRGEEQRVKPFSDLRGDTKPQYDYEQNDAARQPAQDQVENEDYNAEDQKAIDQQNISDSKDDEQSEYSQSKKQSRELYNEFGHTDRARGMRYYTKSPHARARAHRGRHSLNYNDPYDPPGRDHLAPPARHHYAQYAPPSRSQRARPAWNHAPSARNHYRPPQSVRTAPLDHNISKKDLLYYMDDTQLRRHNNEMSVDVPDEEELPPPRPSNSSRLTPSNPQARTVTTRAQNLPNTERVHKSIVVTVAPGNVTYKLLTVKTREGGRRRSQRRILEERGPQGVAIISLDHAPLPAFRLPRSRRQYMHDHLHSHRKPS</sequence>
<protein>
    <submittedName>
        <fullName evidence="1">Uncharacterized protein</fullName>
    </submittedName>
</protein>
<keyword evidence="2" id="KW-1185">Reference proteome</keyword>
<reference evidence="1" key="1">
    <citation type="submission" date="2023-03" db="EMBL/GenBank/DDBJ databases">
        <title>Chromosome-level genomes of two armyworms, Mythimna separata and Mythimna loreyi, provide insights into the biosynthesis and reception of sex pheromones.</title>
        <authorList>
            <person name="Zhao H."/>
        </authorList>
    </citation>
    <scope>NUCLEOTIDE SEQUENCE</scope>
    <source>
        <strain evidence="1">BeijingLab</strain>
    </source>
</reference>
<gene>
    <name evidence="1" type="ORF">PYW08_010280</name>
</gene>
<organism evidence="1 2">
    <name type="scientific">Mythimna loreyi</name>
    <dbReference type="NCBI Taxonomy" id="667449"/>
    <lineage>
        <taxon>Eukaryota</taxon>
        <taxon>Metazoa</taxon>
        <taxon>Ecdysozoa</taxon>
        <taxon>Arthropoda</taxon>
        <taxon>Hexapoda</taxon>
        <taxon>Insecta</taxon>
        <taxon>Pterygota</taxon>
        <taxon>Neoptera</taxon>
        <taxon>Endopterygota</taxon>
        <taxon>Lepidoptera</taxon>
        <taxon>Glossata</taxon>
        <taxon>Ditrysia</taxon>
        <taxon>Noctuoidea</taxon>
        <taxon>Noctuidae</taxon>
        <taxon>Noctuinae</taxon>
        <taxon>Hadenini</taxon>
        <taxon>Mythimna</taxon>
    </lineage>
</organism>
<accession>A0ACC2Q446</accession>
<proteinExistence type="predicted"/>
<name>A0ACC2Q446_9NEOP</name>
<evidence type="ECO:0000313" key="2">
    <source>
        <dbReference type="Proteomes" id="UP001231649"/>
    </source>
</evidence>
<dbReference type="EMBL" id="CM056802">
    <property type="protein sequence ID" value="KAJ8707914.1"/>
    <property type="molecule type" value="Genomic_DNA"/>
</dbReference>
<comment type="caution">
    <text evidence="1">The sequence shown here is derived from an EMBL/GenBank/DDBJ whole genome shotgun (WGS) entry which is preliminary data.</text>
</comment>
<evidence type="ECO:0000313" key="1">
    <source>
        <dbReference type="EMBL" id="KAJ8707914.1"/>
    </source>
</evidence>
<dbReference type="Proteomes" id="UP001231649">
    <property type="component" value="Chromosome 26"/>
</dbReference>